<evidence type="ECO:0000256" key="10">
    <source>
        <dbReference type="ARBA" id="ARBA00023163"/>
    </source>
</evidence>
<evidence type="ECO:0000256" key="6">
    <source>
        <dbReference type="ARBA" id="ARBA00022833"/>
    </source>
</evidence>
<evidence type="ECO:0000313" key="17">
    <source>
        <dbReference type="EMBL" id="PUU74023.1"/>
    </source>
</evidence>
<feature type="region of interest" description="Disordered" evidence="15">
    <location>
        <begin position="1"/>
        <end position="24"/>
    </location>
</feature>
<feature type="region of interest" description="Disordered" evidence="15">
    <location>
        <begin position="415"/>
        <end position="487"/>
    </location>
</feature>
<dbReference type="GO" id="GO:0005634">
    <property type="term" value="C:nucleus"/>
    <property type="evidence" value="ECO:0007669"/>
    <property type="project" value="UniProtKB-SubCell"/>
</dbReference>
<feature type="compositionally biased region" description="Low complexity" evidence="15">
    <location>
        <begin position="441"/>
        <end position="458"/>
    </location>
</feature>
<evidence type="ECO:0000256" key="3">
    <source>
        <dbReference type="ARBA" id="ARBA00022723"/>
    </source>
</evidence>
<feature type="compositionally biased region" description="Polar residues" evidence="15">
    <location>
        <begin position="459"/>
        <end position="487"/>
    </location>
</feature>
<evidence type="ECO:0000256" key="9">
    <source>
        <dbReference type="ARBA" id="ARBA00023159"/>
    </source>
</evidence>
<dbReference type="PROSITE" id="PS00028">
    <property type="entry name" value="ZINC_FINGER_C2H2_1"/>
    <property type="match status" value="2"/>
</dbReference>
<keyword evidence="7" id="KW-0805">Transcription regulation</keyword>
<dbReference type="InterPro" id="IPR050806">
    <property type="entry name" value="pacC/RIM101"/>
</dbReference>
<evidence type="ECO:0000259" key="16">
    <source>
        <dbReference type="PROSITE" id="PS50157"/>
    </source>
</evidence>
<feature type="domain" description="C2H2-type" evidence="16">
    <location>
        <begin position="190"/>
        <end position="217"/>
    </location>
</feature>
<evidence type="ECO:0000256" key="14">
    <source>
        <dbReference type="PROSITE-ProRule" id="PRU00042"/>
    </source>
</evidence>
<dbReference type="SUPFAM" id="SSF57667">
    <property type="entry name" value="beta-beta-alpha zinc fingers"/>
    <property type="match status" value="2"/>
</dbReference>
<keyword evidence="10" id="KW-0804">Transcription</keyword>
<accession>A0A2T6ZEW5</accession>
<evidence type="ECO:0000256" key="1">
    <source>
        <dbReference type="ARBA" id="ARBA00004123"/>
    </source>
</evidence>
<comment type="similarity">
    <text evidence="12">Belongs to the pacC/RIM101 family.</text>
</comment>
<dbReference type="PROSITE" id="PS50157">
    <property type="entry name" value="ZINC_FINGER_C2H2_2"/>
    <property type="match status" value="3"/>
</dbReference>
<dbReference type="Proteomes" id="UP000244722">
    <property type="component" value="Unassembled WGS sequence"/>
</dbReference>
<evidence type="ECO:0000256" key="4">
    <source>
        <dbReference type="ARBA" id="ARBA00022737"/>
    </source>
</evidence>
<name>A0A2T6ZEW5_TUBBO</name>
<evidence type="ECO:0000256" key="7">
    <source>
        <dbReference type="ARBA" id="ARBA00023015"/>
    </source>
</evidence>
<evidence type="ECO:0000256" key="8">
    <source>
        <dbReference type="ARBA" id="ARBA00023125"/>
    </source>
</evidence>
<dbReference type="SMART" id="SM00355">
    <property type="entry name" value="ZnF_C2H2"/>
    <property type="match status" value="3"/>
</dbReference>
<feature type="compositionally biased region" description="Polar residues" evidence="15">
    <location>
        <begin position="415"/>
        <end position="440"/>
    </location>
</feature>
<feature type="domain" description="C2H2-type" evidence="16">
    <location>
        <begin position="124"/>
        <end position="154"/>
    </location>
</feature>
<keyword evidence="5 14" id="KW-0863">Zinc-finger</keyword>
<evidence type="ECO:0000256" key="5">
    <source>
        <dbReference type="ARBA" id="ARBA00022771"/>
    </source>
</evidence>
<proteinExistence type="inferred from homology"/>
<dbReference type="STRING" id="42251.A0A2T6ZEW5"/>
<dbReference type="InterPro" id="IPR013087">
    <property type="entry name" value="Znf_C2H2_type"/>
</dbReference>
<dbReference type="Pfam" id="PF00096">
    <property type="entry name" value="zf-C2H2"/>
    <property type="match status" value="1"/>
</dbReference>
<dbReference type="EMBL" id="NESQ01000327">
    <property type="protein sequence ID" value="PUU74023.1"/>
    <property type="molecule type" value="Genomic_DNA"/>
</dbReference>
<evidence type="ECO:0000256" key="11">
    <source>
        <dbReference type="ARBA" id="ARBA00023242"/>
    </source>
</evidence>
<dbReference type="GO" id="GO:0003677">
    <property type="term" value="F:DNA binding"/>
    <property type="evidence" value="ECO:0007669"/>
    <property type="project" value="UniProtKB-KW"/>
</dbReference>
<protein>
    <recommendedName>
        <fullName evidence="13">pH-response transcription factor pacC/RIM101</fullName>
    </recommendedName>
</protein>
<dbReference type="AlphaFoldDB" id="A0A2T6ZEW5"/>
<feature type="domain" description="C2H2-type" evidence="16">
    <location>
        <begin position="160"/>
        <end position="189"/>
    </location>
</feature>
<keyword evidence="11" id="KW-0539">Nucleus</keyword>
<keyword evidence="18" id="KW-1185">Reference proteome</keyword>
<comment type="caution">
    <text evidence="17">The sequence shown here is derived from an EMBL/GenBank/DDBJ whole genome shotgun (WGS) entry which is preliminary data.</text>
</comment>
<keyword evidence="4" id="KW-0677">Repeat</keyword>
<evidence type="ECO:0000256" key="13">
    <source>
        <dbReference type="ARBA" id="ARBA00039490"/>
    </source>
</evidence>
<sequence>MSLSLSPSLSPSHPPFPPKFSPIQSNPHPLIPPPSLVVLPVVAFSPPALHFSTTTATVPTYTKSNPASEISCLLLSAAPVHSNYCTVQYLLVIKKSLAVPQSPATAAPVAPSTPAVPSKEDTNLACQWTACQEKFETPEDLYNHLCDIHVGRKSTNNLCLTCAWGTCRTTTVKRDHITSHIRVHVPLKPHKCEFCQKAFKRPQDLKKHVKTHADDSVLLRSPEPDGLGRRASAAHQARVGSSFTPLVHGNGSSFLSIQGDNVHGIGAYYPSPNQAPGAAPVYYYNAPQAPQQDMAQTAPLNENKKRVFEGMDQFFDDAKRHKLQPVYDGAMAQRLSALQFVPTTSGEGVDFNGHHAPTVTASPSGQAQYTLPSLRTKQDLIDADNFLTQLSANVYESPAAAAAAGVPAGGAHYTQQYRTNQPSSPHGTPATQQQQHSPSHTPVAHDTTPTTAPALPATSNSTGTPALTPSSQQHSTPPTVSPQTSASMYPTLPAAVTSSEMSAGYPAPVSTAPATSLGPTFPSDQPRRISVGVLQKARSEDTDVDMGTDDIFASPKKNEISSNLIDPELGALSGETMQEQPEAPPAAAAAEKDEVVSWERSIGVINSLRDYVKELLREEDEKEKRGEGEDHIMTDHDGGVDGSNAEQQPQEENASDEPAKEEQTDAQALYPVLRAVAVA</sequence>
<dbReference type="InterPro" id="IPR036236">
    <property type="entry name" value="Znf_C2H2_sf"/>
</dbReference>
<keyword evidence="9" id="KW-0010">Activator</keyword>
<dbReference type="FunFam" id="3.30.160.60:FF:000993">
    <property type="entry name" value="pH-response transcription factor pacC/RIM101"/>
    <property type="match status" value="1"/>
</dbReference>
<feature type="compositionally biased region" description="Low complexity" evidence="15">
    <location>
        <begin position="1"/>
        <end position="11"/>
    </location>
</feature>
<comment type="subcellular location">
    <subcellularLocation>
        <location evidence="1">Nucleus</location>
    </subcellularLocation>
</comment>
<dbReference type="PANTHER" id="PTHR47257:SF1">
    <property type="entry name" value="PH-RESPONSE TRANSCRIPTION FACTOR PACC_RIM101"/>
    <property type="match status" value="1"/>
</dbReference>
<dbReference type="GO" id="GO:0008270">
    <property type="term" value="F:zinc ion binding"/>
    <property type="evidence" value="ECO:0007669"/>
    <property type="project" value="UniProtKB-KW"/>
</dbReference>
<evidence type="ECO:0000256" key="12">
    <source>
        <dbReference type="ARBA" id="ARBA00038089"/>
    </source>
</evidence>
<keyword evidence="6" id="KW-0862">Zinc</keyword>
<dbReference type="OrthoDB" id="6155966at2759"/>
<dbReference type="GO" id="GO:0045944">
    <property type="term" value="P:positive regulation of transcription by RNA polymerase II"/>
    <property type="evidence" value="ECO:0007669"/>
    <property type="project" value="TreeGrafter"/>
</dbReference>
<reference evidence="17 18" key="1">
    <citation type="submission" date="2017-04" db="EMBL/GenBank/DDBJ databases">
        <title>Draft genome sequence of Tuber borchii Vittad., a whitish edible truffle.</title>
        <authorList>
            <consortium name="DOE Joint Genome Institute"/>
            <person name="Murat C."/>
            <person name="Kuo A."/>
            <person name="Barry K.W."/>
            <person name="Clum A."/>
            <person name="Dockter R.B."/>
            <person name="Fauchery L."/>
            <person name="Iotti M."/>
            <person name="Kohler A."/>
            <person name="Labutti K."/>
            <person name="Lindquist E.A."/>
            <person name="Lipzen A."/>
            <person name="Ohm R.A."/>
            <person name="Wang M."/>
            <person name="Grigoriev I.V."/>
            <person name="Zambonelli A."/>
            <person name="Martin F.M."/>
        </authorList>
    </citation>
    <scope>NUCLEOTIDE SEQUENCE [LARGE SCALE GENOMIC DNA]</scope>
    <source>
        <strain evidence="17 18">Tbo3840</strain>
    </source>
</reference>
<feature type="compositionally biased region" description="Basic and acidic residues" evidence="15">
    <location>
        <begin position="622"/>
        <end position="639"/>
    </location>
</feature>
<evidence type="ECO:0000256" key="15">
    <source>
        <dbReference type="SAM" id="MobiDB-lite"/>
    </source>
</evidence>
<evidence type="ECO:0000256" key="2">
    <source>
        <dbReference type="ARBA" id="ARBA00022491"/>
    </source>
</evidence>
<evidence type="ECO:0000313" key="18">
    <source>
        <dbReference type="Proteomes" id="UP000244722"/>
    </source>
</evidence>
<keyword evidence="8" id="KW-0238">DNA-binding</keyword>
<keyword evidence="2" id="KW-0678">Repressor</keyword>
<keyword evidence="3" id="KW-0479">Metal-binding</keyword>
<feature type="region of interest" description="Disordered" evidence="15">
    <location>
        <begin position="502"/>
        <end position="527"/>
    </location>
</feature>
<feature type="region of interest" description="Disordered" evidence="15">
    <location>
        <begin position="619"/>
        <end position="670"/>
    </location>
</feature>
<dbReference type="PANTHER" id="PTHR47257">
    <property type="entry name" value="PH-RESPONSE TRANSCRIPTION FACTOR PACC/RIM101"/>
    <property type="match status" value="1"/>
</dbReference>
<gene>
    <name evidence="17" type="ORF">B9Z19DRAFT_1103689</name>
</gene>
<organism evidence="17 18">
    <name type="scientific">Tuber borchii</name>
    <name type="common">White truffle</name>
    <dbReference type="NCBI Taxonomy" id="42251"/>
    <lineage>
        <taxon>Eukaryota</taxon>
        <taxon>Fungi</taxon>
        <taxon>Dikarya</taxon>
        <taxon>Ascomycota</taxon>
        <taxon>Pezizomycotina</taxon>
        <taxon>Pezizomycetes</taxon>
        <taxon>Pezizales</taxon>
        <taxon>Tuberaceae</taxon>
        <taxon>Tuber</taxon>
    </lineage>
</organism>
<dbReference type="Gene3D" id="3.30.160.60">
    <property type="entry name" value="Classic Zinc Finger"/>
    <property type="match status" value="2"/>
</dbReference>